<reference evidence="2 3" key="1">
    <citation type="submission" date="2024-03" db="EMBL/GenBank/DDBJ databases">
        <title>High-quality draft genome sequencing of Tistrella sp. BH-R2-4.</title>
        <authorList>
            <person name="Dong C."/>
        </authorList>
    </citation>
    <scope>NUCLEOTIDE SEQUENCE [LARGE SCALE GENOMIC DNA]</scope>
    <source>
        <strain evidence="2 3">BH-R2-4</strain>
    </source>
</reference>
<name>A0ABU9YS59_9PROT</name>
<dbReference type="GO" id="GO:0016787">
    <property type="term" value="F:hydrolase activity"/>
    <property type="evidence" value="ECO:0007669"/>
    <property type="project" value="UniProtKB-KW"/>
</dbReference>
<evidence type="ECO:0000313" key="3">
    <source>
        <dbReference type="Proteomes" id="UP001413721"/>
    </source>
</evidence>
<evidence type="ECO:0000313" key="2">
    <source>
        <dbReference type="EMBL" id="MEN2991663.1"/>
    </source>
</evidence>
<dbReference type="Proteomes" id="UP001413721">
    <property type="component" value="Unassembled WGS sequence"/>
</dbReference>
<dbReference type="EMBL" id="JBBKTW010000012">
    <property type="protein sequence ID" value="MEN2991663.1"/>
    <property type="molecule type" value="Genomic_DNA"/>
</dbReference>
<accession>A0ABU9YS59</accession>
<dbReference type="InterPro" id="IPR043968">
    <property type="entry name" value="SGNH"/>
</dbReference>
<gene>
    <name evidence="2" type="ORF">WG926_25350</name>
</gene>
<organism evidence="2 3">
    <name type="scientific">Tistrella arctica</name>
    <dbReference type="NCBI Taxonomy" id="3133430"/>
    <lineage>
        <taxon>Bacteria</taxon>
        <taxon>Pseudomonadati</taxon>
        <taxon>Pseudomonadota</taxon>
        <taxon>Alphaproteobacteria</taxon>
        <taxon>Geminicoccales</taxon>
        <taxon>Geminicoccaceae</taxon>
        <taxon>Tistrella</taxon>
    </lineage>
</organism>
<protein>
    <submittedName>
        <fullName evidence="2">SGNH hydrolase domain-containing protein</fullName>
    </submittedName>
</protein>
<keyword evidence="3" id="KW-1185">Reference proteome</keyword>
<evidence type="ECO:0000259" key="1">
    <source>
        <dbReference type="Pfam" id="PF19040"/>
    </source>
</evidence>
<proteinExistence type="predicted"/>
<dbReference type="Pfam" id="PF19040">
    <property type="entry name" value="SGNH"/>
    <property type="match status" value="1"/>
</dbReference>
<comment type="caution">
    <text evidence="2">The sequence shown here is derived from an EMBL/GenBank/DDBJ whole genome shotgun (WGS) entry which is preliminary data.</text>
</comment>
<sequence>MFATAGIAAAVMALAAMAGLITAGMPGRLDPRLLTIAAAATEPAPGFSTHDFCTGDRTDTDDPCRFGADMPPGWVLWGDSHATALADALGAVAARQEISFVLRDSHACPPVPGIDILGQRACRARNQRTLDRIIADPALTDIILVARYAAYLQGATSAFGPAESAMPFKVADSRGQALSPSDAAAVMAGALRRSVDRLLAAGRSVWVLYPVPEVGYDVPRVAGILVRRGLPPDDFTRPYTMYQQRQAAVIAMLNSLPPSPRLHRLYPDRVFCGAAPDRTARCATMRGAIPLYRDGNHPSRAGARLIAALLAAPMAGSATDPVATAAKP</sequence>
<keyword evidence="2" id="KW-0378">Hydrolase</keyword>
<dbReference type="RefSeq" id="WP_345938584.1">
    <property type="nucleotide sequence ID" value="NZ_JBBKTW010000012.1"/>
</dbReference>
<feature type="domain" description="SGNH" evidence="1">
    <location>
        <begin position="53"/>
        <end position="311"/>
    </location>
</feature>